<evidence type="ECO:0000313" key="1">
    <source>
        <dbReference type="EMBL" id="TLS67492.1"/>
    </source>
</evidence>
<reference evidence="1 2" key="1">
    <citation type="journal article" date="2019" name="Appl. Environ. Microbiol.">
        <title>Environmental Evidence and Genomic Insight of Iron-oxidizing Bacteria Preference Towards More Corrosion Resistant Stainless Steel at Higher Salinities.</title>
        <authorList>
            <person name="Garrison C.E."/>
            <person name="Price K.A."/>
            <person name="Field E.K."/>
        </authorList>
    </citation>
    <scope>NUCLEOTIDE SEQUENCE [LARGE SCALE GENOMIC DNA]</scope>
    <source>
        <strain evidence="1 2">P3</strain>
    </source>
</reference>
<accession>A0A5R9GTS1</accession>
<keyword evidence="2" id="KW-1185">Reference proteome</keyword>
<proteinExistence type="predicted"/>
<dbReference type="AlphaFoldDB" id="A0A5R9GTS1"/>
<dbReference type="Proteomes" id="UP000306585">
    <property type="component" value="Unassembled WGS sequence"/>
</dbReference>
<dbReference type="EMBL" id="VBRY01000005">
    <property type="protein sequence ID" value="TLS67492.1"/>
    <property type="molecule type" value="Genomic_DNA"/>
</dbReference>
<gene>
    <name evidence="1" type="ORF">FEF65_06115</name>
</gene>
<sequence length="101" mass="11073">MDQSQSPCPLAFLVTDVANREADVRSTYGKAFKKAATPLDAQMAEDFADSRNRSLALLAMMIGGVAIARAVDDKASNNHCLRLAMQSGVRWLNDCMPIWLQ</sequence>
<dbReference type="SUPFAM" id="SSF48498">
    <property type="entry name" value="Tetracyclin repressor-like, C-terminal domain"/>
    <property type="match status" value="1"/>
</dbReference>
<organism evidence="1 2">
    <name type="scientific">Mariprofundus erugo</name>
    <dbReference type="NCBI Taxonomy" id="2528639"/>
    <lineage>
        <taxon>Bacteria</taxon>
        <taxon>Pseudomonadati</taxon>
        <taxon>Pseudomonadota</taxon>
        <taxon>Candidatius Mariprofundia</taxon>
        <taxon>Mariprofundales</taxon>
        <taxon>Mariprofundaceae</taxon>
        <taxon>Mariprofundus</taxon>
    </lineage>
</organism>
<protein>
    <submittedName>
        <fullName evidence="1">Uncharacterized protein</fullName>
    </submittedName>
</protein>
<dbReference type="Gene3D" id="1.10.357.10">
    <property type="entry name" value="Tetracycline Repressor, domain 2"/>
    <property type="match status" value="1"/>
</dbReference>
<evidence type="ECO:0000313" key="2">
    <source>
        <dbReference type="Proteomes" id="UP000306585"/>
    </source>
</evidence>
<name>A0A5R9GTS1_9PROT</name>
<comment type="caution">
    <text evidence="1">The sequence shown here is derived from an EMBL/GenBank/DDBJ whole genome shotgun (WGS) entry which is preliminary data.</text>
</comment>
<dbReference type="InterPro" id="IPR036271">
    <property type="entry name" value="Tet_transcr_reg_TetR-rel_C_sf"/>
</dbReference>